<sequence>MKAIILAAGRGSRMGTITNDVPKCMLKVNGMSLFERQLTSLRLGGCEDVAVVTGYLADRFSGFSGSQFHNPKWSSTNMLRSLFCADEYLSEYPCIISYADIFYSSAAVKSLAESSADIAVLYDENWWQLWKRRFDNPLDDAESFKLDDQNKVIEIGDKIASHEEVDGQYMGLIKMTPVGWQLVKKLCTTFSDEEVAKMHITGMLQQLITKGSGWIQGVPYNGVWGEVDTESDLNLYNQDAQFHNYE</sequence>
<dbReference type="EMBL" id="JBHLZN010000005">
    <property type="protein sequence ID" value="MFB9887605.1"/>
    <property type="molecule type" value="Genomic_DNA"/>
</dbReference>
<dbReference type="InterPro" id="IPR029044">
    <property type="entry name" value="Nucleotide-diphossugar_trans"/>
</dbReference>
<evidence type="ECO:0000313" key="6">
    <source>
        <dbReference type="Proteomes" id="UP001589628"/>
    </source>
</evidence>
<keyword evidence="2" id="KW-0548">Nucleotidyltransferase</keyword>
<dbReference type="InterPro" id="IPR050065">
    <property type="entry name" value="GlmU-like"/>
</dbReference>
<comment type="caution">
    <text evidence="5">The sequence shown here is derived from an EMBL/GenBank/DDBJ whole genome shotgun (WGS) entry which is preliminary data.</text>
</comment>
<dbReference type="GO" id="GO:0016740">
    <property type="term" value="F:transferase activity"/>
    <property type="evidence" value="ECO:0007669"/>
    <property type="project" value="UniProtKB-KW"/>
</dbReference>
<dbReference type="CDD" id="cd02523">
    <property type="entry name" value="PC_cytidylyltransferase"/>
    <property type="match status" value="1"/>
</dbReference>
<dbReference type="Pfam" id="PF12804">
    <property type="entry name" value="NTP_transf_3"/>
    <property type="match status" value="1"/>
</dbReference>
<dbReference type="Proteomes" id="UP001589628">
    <property type="component" value="Unassembled WGS sequence"/>
</dbReference>
<dbReference type="PANTHER" id="PTHR43584">
    <property type="entry name" value="NUCLEOTIDYL TRANSFERASE"/>
    <property type="match status" value="1"/>
</dbReference>
<dbReference type="SUPFAM" id="SSF53448">
    <property type="entry name" value="Nucleotide-diphospho-sugar transferases"/>
    <property type="match status" value="1"/>
</dbReference>
<gene>
    <name evidence="5" type="ORF">ACFFLH_14380</name>
</gene>
<name>A0ABV5ZEE7_9GAMM</name>
<evidence type="ECO:0000313" key="5">
    <source>
        <dbReference type="EMBL" id="MFB9887605.1"/>
    </source>
</evidence>
<dbReference type="RefSeq" id="WP_027312760.1">
    <property type="nucleotide sequence ID" value="NZ_JBHLZN010000005.1"/>
</dbReference>
<dbReference type="PANTHER" id="PTHR43584:SF8">
    <property type="entry name" value="N-ACETYLMURAMATE ALPHA-1-PHOSPHATE URIDYLYLTRANSFERASE"/>
    <property type="match status" value="1"/>
</dbReference>
<evidence type="ECO:0000259" key="4">
    <source>
        <dbReference type="Pfam" id="PF12804"/>
    </source>
</evidence>
<dbReference type="Gene3D" id="3.90.550.10">
    <property type="entry name" value="Spore Coat Polysaccharide Biosynthesis Protein SpsA, Chain A"/>
    <property type="match status" value="1"/>
</dbReference>
<keyword evidence="6" id="KW-1185">Reference proteome</keyword>
<evidence type="ECO:0000256" key="3">
    <source>
        <dbReference type="ARBA" id="ARBA00022842"/>
    </source>
</evidence>
<keyword evidence="3" id="KW-0460">Magnesium</keyword>
<organism evidence="5 6">
    <name type="scientific">Balneatrix alpica</name>
    <dbReference type="NCBI Taxonomy" id="75684"/>
    <lineage>
        <taxon>Bacteria</taxon>
        <taxon>Pseudomonadati</taxon>
        <taxon>Pseudomonadota</taxon>
        <taxon>Gammaproteobacteria</taxon>
        <taxon>Oceanospirillales</taxon>
        <taxon>Balneatrichaceae</taxon>
        <taxon>Balneatrix</taxon>
    </lineage>
</organism>
<protein>
    <submittedName>
        <fullName evidence="5">NTP transferase domain-containing protein</fullName>
    </submittedName>
</protein>
<keyword evidence="1 5" id="KW-0808">Transferase</keyword>
<dbReference type="InterPro" id="IPR025877">
    <property type="entry name" value="MobA-like_NTP_Trfase"/>
</dbReference>
<evidence type="ECO:0000256" key="1">
    <source>
        <dbReference type="ARBA" id="ARBA00022679"/>
    </source>
</evidence>
<accession>A0ABV5ZEE7</accession>
<reference evidence="5 6" key="1">
    <citation type="submission" date="2024-09" db="EMBL/GenBank/DDBJ databases">
        <authorList>
            <person name="Sun Q."/>
            <person name="Mori K."/>
        </authorList>
    </citation>
    <scope>NUCLEOTIDE SEQUENCE [LARGE SCALE GENOMIC DNA]</scope>
    <source>
        <strain evidence="5 6">ATCC 51285</strain>
    </source>
</reference>
<proteinExistence type="predicted"/>
<evidence type="ECO:0000256" key="2">
    <source>
        <dbReference type="ARBA" id="ARBA00022695"/>
    </source>
</evidence>
<feature type="domain" description="MobA-like NTP transferase" evidence="4">
    <location>
        <begin position="3"/>
        <end position="125"/>
    </location>
</feature>